<dbReference type="GO" id="GO:0019005">
    <property type="term" value="C:SCF ubiquitin ligase complex"/>
    <property type="evidence" value="ECO:0007669"/>
    <property type="project" value="TreeGrafter"/>
</dbReference>
<dbReference type="GO" id="GO:0031146">
    <property type="term" value="P:SCF-dependent proteasomal ubiquitin-dependent protein catabolic process"/>
    <property type="evidence" value="ECO:0007669"/>
    <property type="project" value="TreeGrafter"/>
</dbReference>
<accession>A0A834HGN4</accession>
<keyword evidence="2" id="KW-1185">Reference proteome</keyword>
<dbReference type="InterPro" id="IPR032675">
    <property type="entry name" value="LRR_dom_sf"/>
</dbReference>
<dbReference type="SUPFAM" id="SSF52047">
    <property type="entry name" value="RNI-like"/>
    <property type="match status" value="2"/>
</dbReference>
<dbReference type="PANTHER" id="PTHR13318">
    <property type="entry name" value="PARTNER OF PAIRED, ISOFORM B-RELATED"/>
    <property type="match status" value="1"/>
</dbReference>
<protein>
    <submittedName>
        <fullName evidence="1">Uncharacterized protein</fullName>
    </submittedName>
</protein>
<dbReference type="SMART" id="SM00367">
    <property type="entry name" value="LRR_CC"/>
    <property type="match status" value="4"/>
</dbReference>
<evidence type="ECO:0000313" key="2">
    <source>
        <dbReference type="Proteomes" id="UP000626092"/>
    </source>
</evidence>
<sequence length="572" mass="64854">MKKQGHGHFPDDCWELIFQKLREDDERDLDLISLVSKRFLSISNRVKLILKVKGDALPVLQNLLQRFPHIKSIVINTYAQKDTDGLLDKIAEFGVLNLEAIKFDGWTEPPRDGFTALAFNNNVKKTLKVLDCSGLIYIQDNDLVSIGDCFPRLEELRISAHNSTAYVKAAAGISCITDDGVDALASKLKELKQIAFTGDACFITDKSLISLSTKCIKLRKISLDLWGISQHHVTGDGIGFVMRHSPNLTCLSLQLWSSHSSQHSAFSFPMENAFTDAKNLYSLTMSRDLISDKHICLLAKARPPLKKLKLVVIKDQYYSEIHGGLKMLLQACQLTLEKLTLRGWPLTDTSMDDLAEYLSNLTYINLNFSFGLTSITFYTLVKSCPLLETLKMAYTIGQEMDSFSPNYLQEHYRMRHLDICGNNWLTDMMLQNIGQVFPNLQFLGVSRCLHLTNFGIGEVLRRCPVITQLHIDCLEVSDVFGCRPDYSVEYLKTLKAHVTRRNDERMAMIGNKCQNLQYLHIGFCEEVTDKGVMEVVRNCERLREITLIGCKEVSEQVINKALSFGCRLRKLS</sequence>
<organism evidence="1 2">
    <name type="scientific">Rhododendron simsii</name>
    <name type="common">Sims's rhododendron</name>
    <dbReference type="NCBI Taxonomy" id="118357"/>
    <lineage>
        <taxon>Eukaryota</taxon>
        <taxon>Viridiplantae</taxon>
        <taxon>Streptophyta</taxon>
        <taxon>Embryophyta</taxon>
        <taxon>Tracheophyta</taxon>
        <taxon>Spermatophyta</taxon>
        <taxon>Magnoliopsida</taxon>
        <taxon>eudicotyledons</taxon>
        <taxon>Gunneridae</taxon>
        <taxon>Pentapetalae</taxon>
        <taxon>asterids</taxon>
        <taxon>Ericales</taxon>
        <taxon>Ericaceae</taxon>
        <taxon>Ericoideae</taxon>
        <taxon>Rhodoreae</taxon>
        <taxon>Rhododendron</taxon>
    </lineage>
</organism>
<comment type="caution">
    <text evidence="1">The sequence shown here is derived from an EMBL/GenBank/DDBJ whole genome shotgun (WGS) entry which is preliminary data.</text>
</comment>
<dbReference type="Proteomes" id="UP000626092">
    <property type="component" value="Unassembled WGS sequence"/>
</dbReference>
<dbReference type="OrthoDB" id="10257471at2759"/>
<dbReference type="Gene3D" id="3.80.10.10">
    <property type="entry name" value="Ribonuclease Inhibitor"/>
    <property type="match status" value="2"/>
</dbReference>
<dbReference type="EMBL" id="WJXA01000001">
    <property type="protein sequence ID" value="KAF7152733.1"/>
    <property type="molecule type" value="Genomic_DNA"/>
</dbReference>
<reference evidence="1" key="1">
    <citation type="submission" date="2019-11" db="EMBL/GenBank/DDBJ databases">
        <authorList>
            <person name="Liu Y."/>
            <person name="Hou J."/>
            <person name="Li T.-Q."/>
            <person name="Guan C.-H."/>
            <person name="Wu X."/>
            <person name="Wu H.-Z."/>
            <person name="Ling F."/>
            <person name="Zhang R."/>
            <person name="Shi X.-G."/>
            <person name="Ren J.-P."/>
            <person name="Chen E.-F."/>
            <person name="Sun J.-M."/>
        </authorList>
    </citation>
    <scope>NUCLEOTIDE SEQUENCE</scope>
    <source>
        <strain evidence="1">Adult_tree_wgs_1</strain>
        <tissue evidence="1">Leaves</tissue>
    </source>
</reference>
<name>A0A834HGN4_RHOSS</name>
<evidence type="ECO:0000313" key="1">
    <source>
        <dbReference type="EMBL" id="KAF7152733.1"/>
    </source>
</evidence>
<dbReference type="AlphaFoldDB" id="A0A834HGN4"/>
<gene>
    <name evidence="1" type="ORF">RHSIM_Rhsim01G0029900</name>
</gene>
<proteinExistence type="predicted"/>
<dbReference type="InterPro" id="IPR006553">
    <property type="entry name" value="Leu-rich_rpt_Cys-con_subtyp"/>
</dbReference>